<reference evidence="12 13" key="1">
    <citation type="submission" date="2024-06" db="EMBL/GenBank/DDBJ databases">
        <title>Genomic Encyclopedia of Type Strains, Phase IV (KMG-IV): sequencing the most valuable type-strain genomes for metagenomic binning, comparative biology and taxonomic classification.</title>
        <authorList>
            <person name="Goeker M."/>
        </authorList>
    </citation>
    <scope>NUCLEOTIDE SEQUENCE [LARGE SCALE GENOMIC DNA]</scope>
    <source>
        <strain evidence="12 13">DSM 21331</strain>
    </source>
</reference>
<evidence type="ECO:0000256" key="2">
    <source>
        <dbReference type="ARBA" id="ARBA00009765"/>
    </source>
</evidence>
<organism evidence="12 13">
    <name type="scientific">Methylobacterium goesingense</name>
    <dbReference type="NCBI Taxonomy" id="243690"/>
    <lineage>
        <taxon>Bacteria</taxon>
        <taxon>Pseudomonadati</taxon>
        <taxon>Pseudomonadota</taxon>
        <taxon>Alphaproteobacteria</taxon>
        <taxon>Hyphomicrobiales</taxon>
        <taxon>Methylobacteriaceae</taxon>
        <taxon>Methylobacterium</taxon>
    </lineage>
</organism>
<evidence type="ECO:0000256" key="10">
    <source>
        <dbReference type="ARBA" id="ARBA00023136"/>
    </source>
</evidence>
<evidence type="ECO:0000256" key="7">
    <source>
        <dbReference type="ARBA" id="ARBA00022833"/>
    </source>
</evidence>
<gene>
    <name evidence="12" type="ORF">ABID43_002969</name>
</gene>
<keyword evidence="3" id="KW-0813">Transport</keyword>
<proteinExistence type="inferred from homology"/>
<evidence type="ECO:0000256" key="8">
    <source>
        <dbReference type="ARBA" id="ARBA00022989"/>
    </source>
</evidence>
<evidence type="ECO:0000256" key="11">
    <source>
        <dbReference type="SAM" id="Phobius"/>
    </source>
</evidence>
<dbReference type="InterPro" id="IPR002523">
    <property type="entry name" value="MgTranspt_CorA/ZnTranspt_ZntB"/>
</dbReference>
<dbReference type="InterPro" id="IPR045863">
    <property type="entry name" value="CorA_TM1_TM2"/>
</dbReference>
<dbReference type="PANTHER" id="PTHR46494:SF3">
    <property type="entry name" value="ZINC TRANSPORT PROTEIN ZNTB"/>
    <property type="match status" value="1"/>
</dbReference>
<keyword evidence="10 11" id="KW-0472">Membrane</keyword>
<dbReference type="Proteomes" id="UP001549145">
    <property type="component" value="Unassembled WGS sequence"/>
</dbReference>
<comment type="similarity">
    <text evidence="2">Belongs to the CorA metal ion transporter (MIT) (TC 1.A.35) family.</text>
</comment>
<keyword evidence="4" id="KW-1003">Cell membrane</keyword>
<feature type="transmembrane region" description="Helical" evidence="11">
    <location>
        <begin position="276"/>
        <end position="298"/>
    </location>
</feature>
<accession>A0ABV2L6Z3</accession>
<name>A0ABV2L6Z3_9HYPH</name>
<keyword evidence="13" id="KW-1185">Reference proteome</keyword>
<dbReference type="RefSeq" id="WP_238276640.1">
    <property type="nucleotide sequence ID" value="NZ_BPQL01000017.1"/>
</dbReference>
<evidence type="ECO:0000256" key="6">
    <source>
        <dbReference type="ARBA" id="ARBA00022692"/>
    </source>
</evidence>
<keyword evidence="8 11" id="KW-1133">Transmembrane helix</keyword>
<comment type="subcellular location">
    <subcellularLocation>
        <location evidence="1">Cell membrane</location>
        <topology evidence="1">Multi-pass membrane protein</topology>
    </subcellularLocation>
</comment>
<keyword evidence="6 11" id="KW-0812">Transmembrane</keyword>
<evidence type="ECO:0000256" key="3">
    <source>
        <dbReference type="ARBA" id="ARBA00022448"/>
    </source>
</evidence>
<evidence type="ECO:0000256" key="1">
    <source>
        <dbReference type="ARBA" id="ARBA00004651"/>
    </source>
</evidence>
<keyword evidence="9" id="KW-0406">Ion transport</keyword>
<dbReference type="PANTHER" id="PTHR46494">
    <property type="entry name" value="CORA FAMILY METAL ION TRANSPORTER (EUROFUNG)"/>
    <property type="match status" value="1"/>
</dbReference>
<evidence type="ECO:0000256" key="9">
    <source>
        <dbReference type="ARBA" id="ARBA00023065"/>
    </source>
</evidence>
<keyword evidence="5" id="KW-0997">Cell inner membrane</keyword>
<sequence length="340" mass="36702">MQRLLTDATALPYLLFAMAFDAEGRGCLLETGGGLPEPVADGFLWLHLDLVDARLDGPIATGRLGPPALAAATFARDGHQRVVAEGTSLGLVIADRTREFSGRIEEEPAGRLHCVLGERLLVSGRRHATAAAEAARDAVLAGRRVSDPAGLLEMFVGHVAAALDASARRFSDELDAIEDRMLDEDQPDDPKPLAPIRRQAVRQHRQLAGLSAVFHRLESETEEADDDLPAAVVRMAARVVQRLDSLHRDMLVLSERSRLLQDEIAGRTAAETNRQLFTLSILTALFLPPTLVTGVFGMNTKGLFLGEFENGSLLALTICGAAALAVYGVIRRLGLVKRRA</sequence>
<dbReference type="EMBL" id="JBEPMM010000008">
    <property type="protein sequence ID" value="MET3693419.1"/>
    <property type="molecule type" value="Genomic_DNA"/>
</dbReference>
<comment type="caution">
    <text evidence="12">The sequence shown here is derived from an EMBL/GenBank/DDBJ whole genome shotgun (WGS) entry which is preliminary data.</text>
</comment>
<dbReference type="InterPro" id="IPR045861">
    <property type="entry name" value="CorA_cytoplasmic_dom"/>
</dbReference>
<evidence type="ECO:0000256" key="4">
    <source>
        <dbReference type="ARBA" id="ARBA00022475"/>
    </source>
</evidence>
<keyword evidence="7" id="KW-0862">Zinc</keyword>
<dbReference type="SUPFAM" id="SSF143865">
    <property type="entry name" value="CorA soluble domain-like"/>
    <property type="match status" value="1"/>
</dbReference>
<protein>
    <submittedName>
        <fullName evidence="12">Magnesium transporter/zinc transporter</fullName>
    </submittedName>
</protein>
<feature type="transmembrane region" description="Helical" evidence="11">
    <location>
        <begin position="310"/>
        <end position="330"/>
    </location>
</feature>
<dbReference type="Gene3D" id="3.30.460.20">
    <property type="entry name" value="CorA soluble domain-like"/>
    <property type="match status" value="1"/>
</dbReference>
<evidence type="ECO:0000313" key="12">
    <source>
        <dbReference type="EMBL" id="MET3693419.1"/>
    </source>
</evidence>
<dbReference type="SUPFAM" id="SSF144083">
    <property type="entry name" value="Magnesium transport protein CorA, transmembrane region"/>
    <property type="match status" value="1"/>
</dbReference>
<dbReference type="Gene3D" id="1.20.58.340">
    <property type="entry name" value="Magnesium transport protein CorA, transmembrane region"/>
    <property type="match status" value="2"/>
</dbReference>
<dbReference type="Pfam" id="PF01544">
    <property type="entry name" value="CorA"/>
    <property type="match status" value="1"/>
</dbReference>
<evidence type="ECO:0000313" key="13">
    <source>
        <dbReference type="Proteomes" id="UP001549145"/>
    </source>
</evidence>
<evidence type="ECO:0000256" key="5">
    <source>
        <dbReference type="ARBA" id="ARBA00022519"/>
    </source>
</evidence>